<protein>
    <recommendedName>
        <fullName evidence="4">NADH-ubiquinone oxidoreductase subunit B14.7</fullName>
    </recommendedName>
</protein>
<proteinExistence type="predicted"/>
<keyword evidence="1" id="KW-0812">Transmembrane</keyword>
<keyword evidence="3" id="KW-1185">Reference proteome</keyword>
<dbReference type="Pfam" id="PF02466">
    <property type="entry name" value="Tim17"/>
    <property type="match status" value="1"/>
</dbReference>
<organism evidence="2 3">
    <name type="scientific">Triparma columacea</name>
    <dbReference type="NCBI Taxonomy" id="722753"/>
    <lineage>
        <taxon>Eukaryota</taxon>
        <taxon>Sar</taxon>
        <taxon>Stramenopiles</taxon>
        <taxon>Ochrophyta</taxon>
        <taxon>Bolidophyceae</taxon>
        <taxon>Parmales</taxon>
        <taxon>Triparmaceae</taxon>
        <taxon>Triparma</taxon>
    </lineage>
</organism>
<dbReference type="AlphaFoldDB" id="A0A9W7LD31"/>
<feature type="transmembrane region" description="Helical" evidence="1">
    <location>
        <begin position="111"/>
        <end position="134"/>
    </location>
</feature>
<evidence type="ECO:0008006" key="4">
    <source>
        <dbReference type="Google" id="ProtNLM"/>
    </source>
</evidence>
<dbReference type="OrthoDB" id="10513934at2759"/>
<dbReference type="Proteomes" id="UP001165065">
    <property type="component" value="Unassembled WGS sequence"/>
</dbReference>
<feature type="transmembrane region" description="Helical" evidence="1">
    <location>
        <begin position="61"/>
        <end position="79"/>
    </location>
</feature>
<evidence type="ECO:0000313" key="2">
    <source>
        <dbReference type="EMBL" id="GMI46104.1"/>
    </source>
</evidence>
<dbReference type="EMBL" id="BRYA01000280">
    <property type="protein sequence ID" value="GMI46104.1"/>
    <property type="molecule type" value="Genomic_DNA"/>
</dbReference>
<feature type="transmembrane region" description="Helical" evidence="1">
    <location>
        <begin position="12"/>
        <end position="31"/>
    </location>
</feature>
<comment type="caution">
    <text evidence="2">The sequence shown here is derived from an EMBL/GenBank/DDBJ whole genome shotgun (WGS) entry which is preliminary data.</text>
</comment>
<evidence type="ECO:0000256" key="1">
    <source>
        <dbReference type="SAM" id="Phobius"/>
    </source>
</evidence>
<accession>A0A9W7LD31</accession>
<keyword evidence="1" id="KW-1133">Transmembrane helix</keyword>
<keyword evidence="1" id="KW-0472">Membrane</keyword>
<gene>
    <name evidence="2" type="ORF">TrCOL_g7920</name>
</gene>
<evidence type="ECO:0000313" key="3">
    <source>
        <dbReference type="Proteomes" id="UP001165065"/>
    </source>
</evidence>
<name>A0A9W7LD31_9STRA</name>
<reference evidence="3" key="1">
    <citation type="journal article" date="2023" name="Commun. Biol.">
        <title>Genome analysis of Parmales, the sister group of diatoms, reveals the evolutionary specialization of diatoms from phago-mixotrophs to photoautotrophs.</title>
        <authorList>
            <person name="Ban H."/>
            <person name="Sato S."/>
            <person name="Yoshikawa S."/>
            <person name="Yamada K."/>
            <person name="Nakamura Y."/>
            <person name="Ichinomiya M."/>
            <person name="Sato N."/>
            <person name="Blanc-Mathieu R."/>
            <person name="Endo H."/>
            <person name="Kuwata A."/>
            <person name="Ogata H."/>
        </authorList>
    </citation>
    <scope>NUCLEOTIDE SEQUENCE [LARGE SCALE GENOMIC DNA]</scope>
</reference>
<sequence length="159" mass="16492">MPDSLGSNLVGNMSFGAFYGLAFGSAVAAWSSPPISDTKGFSALQTSSAEVTNTFRTVGRMGLLFTAATGAFTLVSGLSQEIRAKKDPLNPALGSAAVGFMMGLSKKRLDLACAGALGFGAFTFAGAMFGGKFIEDEGWVEKKRRGVTVAGPEFITEKN</sequence>